<dbReference type="AlphaFoldDB" id="A0A914DXV1"/>
<sequence>MIFIFIIFLSLFIQPHDTATLECPKGWIEGPFLKTCYKYIAYPLTWFQAEFNCISYGGHLASVSNGFLNAFLLGAAEEADSGSYYWIGGTGVYLPSNNFTWSDASPFSYQAWGPSQPGPDQFITQQTPGGQWYTFPYTTPLAYICEILQGSGGCQTIPPTIASQTTEAAEAEPTSSFP</sequence>
<feature type="chain" id="PRO_5037333114" evidence="1">
    <location>
        <begin position="19"/>
        <end position="178"/>
    </location>
</feature>
<organism evidence="3 4">
    <name type="scientific">Acrobeloides nanus</name>
    <dbReference type="NCBI Taxonomy" id="290746"/>
    <lineage>
        <taxon>Eukaryota</taxon>
        <taxon>Metazoa</taxon>
        <taxon>Ecdysozoa</taxon>
        <taxon>Nematoda</taxon>
        <taxon>Chromadorea</taxon>
        <taxon>Rhabditida</taxon>
        <taxon>Tylenchina</taxon>
        <taxon>Cephalobomorpha</taxon>
        <taxon>Cephaloboidea</taxon>
        <taxon>Cephalobidae</taxon>
        <taxon>Acrobeloides</taxon>
    </lineage>
</organism>
<accession>A0A914DXV1</accession>
<name>A0A914DXV1_9BILA</name>
<dbReference type="Pfam" id="PF00059">
    <property type="entry name" value="Lectin_C"/>
    <property type="match status" value="1"/>
</dbReference>
<keyword evidence="3" id="KW-1185">Reference proteome</keyword>
<evidence type="ECO:0000313" key="4">
    <source>
        <dbReference type="WBParaSite" id="ACRNAN_scaffold4368.g18378.t1"/>
    </source>
</evidence>
<dbReference type="Gene3D" id="3.10.100.10">
    <property type="entry name" value="Mannose-Binding Protein A, subunit A"/>
    <property type="match status" value="1"/>
</dbReference>
<dbReference type="WBParaSite" id="ACRNAN_scaffold4368.g18378.t1">
    <property type="protein sequence ID" value="ACRNAN_scaffold4368.g18378.t1"/>
    <property type="gene ID" value="ACRNAN_scaffold4368.g18378"/>
</dbReference>
<dbReference type="SUPFAM" id="SSF56436">
    <property type="entry name" value="C-type lectin-like"/>
    <property type="match status" value="1"/>
</dbReference>
<dbReference type="SMART" id="SM00034">
    <property type="entry name" value="CLECT"/>
    <property type="match status" value="1"/>
</dbReference>
<protein>
    <submittedName>
        <fullName evidence="4">C-type lectin domain-containing protein</fullName>
    </submittedName>
</protein>
<dbReference type="Proteomes" id="UP000887540">
    <property type="component" value="Unplaced"/>
</dbReference>
<dbReference type="InterPro" id="IPR001304">
    <property type="entry name" value="C-type_lectin-like"/>
</dbReference>
<evidence type="ECO:0000256" key="1">
    <source>
        <dbReference type="SAM" id="SignalP"/>
    </source>
</evidence>
<evidence type="ECO:0000259" key="2">
    <source>
        <dbReference type="PROSITE" id="PS50041"/>
    </source>
</evidence>
<dbReference type="CDD" id="cd00037">
    <property type="entry name" value="CLECT"/>
    <property type="match status" value="1"/>
</dbReference>
<keyword evidence="1" id="KW-0732">Signal</keyword>
<dbReference type="PANTHER" id="PTHR22803">
    <property type="entry name" value="MANNOSE, PHOSPHOLIPASE, LECTIN RECEPTOR RELATED"/>
    <property type="match status" value="1"/>
</dbReference>
<proteinExistence type="predicted"/>
<dbReference type="InterPro" id="IPR016186">
    <property type="entry name" value="C-type_lectin-like/link_sf"/>
</dbReference>
<dbReference type="PROSITE" id="PS50041">
    <property type="entry name" value="C_TYPE_LECTIN_2"/>
    <property type="match status" value="1"/>
</dbReference>
<reference evidence="4" key="1">
    <citation type="submission" date="2022-11" db="UniProtKB">
        <authorList>
            <consortium name="WormBaseParasite"/>
        </authorList>
    </citation>
    <scope>IDENTIFICATION</scope>
</reference>
<dbReference type="InterPro" id="IPR016187">
    <property type="entry name" value="CTDL_fold"/>
</dbReference>
<feature type="signal peptide" evidence="1">
    <location>
        <begin position="1"/>
        <end position="18"/>
    </location>
</feature>
<dbReference type="InterPro" id="IPR050111">
    <property type="entry name" value="C-type_lectin/snaclec_domain"/>
</dbReference>
<evidence type="ECO:0000313" key="3">
    <source>
        <dbReference type="Proteomes" id="UP000887540"/>
    </source>
</evidence>
<feature type="domain" description="C-type lectin" evidence="2">
    <location>
        <begin position="32"/>
        <end position="146"/>
    </location>
</feature>